<dbReference type="Proteomes" id="UP000186781">
    <property type="component" value="Unassembled WGS sequence"/>
</dbReference>
<sequence length="149" mass="16000">MSTVDDMQAWITSRFPDAMVRTTHRDDYEAVIIGTVALVVTGDLYAIGRVGRAITPFHRLDITHAATSELIRCALADTSVPVGARLRRLVNADVTADGDTYRVTAKGEHVAAIHFRAPGLPTTTIGDDVEDHGYLSSALLTVAERIAAA</sequence>
<name>A0ABX3F278_ACTNA</name>
<dbReference type="RefSeq" id="WP_075409545.1">
    <property type="nucleotide sequence ID" value="NZ_MSKX01000002.1"/>
</dbReference>
<gene>
    <name evidence="1" type="ORF">BKH13_00370</name>
</gene>
<dbReference type="EMBL" id="MSKX01000002">
    <property type="protein sequence ID" value="OLO86341.1"/>
    <property type="molecule type" value="Genomic_DNA"/>
</dbReference>
<evidence type="ECO:0000313" key="1">
    <source>
        <dbReference type="EMBL" id="OLO86341.1"/>
    </source>
</evidence>
<reference evidence="1 2" key="1">
    <citation type="submission" date="2016-12" db="EMBL/GenBank/DDBJ databases">
        <title>Genomic comparison of strains in the 'Actinomyces naeslundii' group.</title>
        <authorList>
            <person name="Mughal S.R."/>
            <person name="Do T."/>
            <person name="Gilbert S.C."/>
            <person name="Witherden E.A."/>
            <person name="Didelot X."/>
            <person name="Beighton D."/>
        </authorList>
    </citation>
    <scope>NUCLEOTIDE SEQUENCE [LARGE SCALE GENOMIC DNA]</scope>
    <source>
        <strain evidence="1 2">WE6B-3</strain>
    </source>
</reference>
<protein>
    <submittedName>
        <fullName evidence="1">Uncharacterized protein</fullName>
    </submittedName>
</protein>
<organism evidence="1 2">
    <name type="scientific">Actinomyces naeslundii</name>
    <dbReference type="NCBI Taxonomy" id="1655"/>
    <lineage>
        <taxon>Bacteria</taxon>
        <taxon>Bacillati</taxon>
        <taxon>Actinomycetota</taxon>
        <taxon>Actinomycetes</taxon>
        <taxon>Actinomycetales</taxon>
        <taxon>Actinomycetaceae</taxon>
        <taxon>Actinomyces</taxon>
    </lineage>
</organism>
<evidence type="ECO:0000313" key="2">
    <source>
        <dbReference type="Proteomes" id="UP000186781"/>
    </source>
</evidence>
<keyword evidence="2" id="KW-1185">Reference proteome</keyword>
<proteinExistence type="predicted"/>
<accession>A0ABX3F278</accession>
<comment type="caution">
    <text evidence="1">The sequence shown here is derived from an EMBL/GenBank/DDBJ whole genome shotgun (WGS) entry which is preliminary data.</text>
</comment>